<sequence length="338" mass="37072">MATIREIAELAGVSRGTVDRVLNHRGSVNAATAALVNDIAKKLDYKPNRAGIALAAQRKMVRIGVVLFDTGNPFFDEVWNSVLSKEEELNSYNCSVLKKKTGFSAQEQLQAIAELEAEGIDGLVISPFNDTAVANKIDQLQSRQIPVITTNTDIRNSSRLAFIGSDFYRCGQTAAGLMNLMTSGEVRAGIVTGSSQVLCHTDRIAGFCDRISACYPRIRIIAEIENSDDDFESYDKTRALLSAHPDINALYFTAAGVYGGCRAVLSLNRTDIHILAYDKIPATKELMEQHIISAVICQQPAIQGSKPIQLLFDYLTAGEAPDREFYYTAVDIRILENL</sequence>
<evidence type="ECO:0000256" key="1">
    <source>
        <dbReference type="ARBA" id="ARBA00023015"/>
    </source>
</evidence>
<dbReference type="InterPro" id="IPR028082">
    <property type="entry name" value="Peripla_BP_I"/>
</dbReference>
<dbReference type="GO" id="GO:0003700">
    <property type="term" value="F:DNA-binding transcription factor activity"/>
    <property type="evidence" value="ECO:0007669"/>
    <property type="project" value="TreeGrafter"/>
</dbReference>
<gene>
    <name evidence="5" type="ORF">LKD45_03400</name>
</gene>
<dbReference type="EMBL" id="JAJEQF010000005">
    <property type="protein sequence ID" value="MCC2166755.1"/>
    <property type="molecule type" value="Genomic_DNA"/>
</dbReference>
<name>A0AAE3DK00_9FIRM</name>
<dbReference type="CDD" id="cd06307">
    <property type="entry name" value="PBP1_sugar_binding"/>
    <property type="match status" value="1"/>
</dbReference>
<reference evidence="5 6" key="1">
    <citation type="submission" date="2021-10" db="EMBL/GenBank/DDBJ databases">
        <title>Anaerobic single-cell dispensing facilitates the cultivation of human gut bacteria.</title>
        <authorList>
            <person name="Afrizal A."/>
        </authorList>
    </citation>
    <scope>NUCLEOTIDE SEQUENCE [LARGE SCALE GENOMIC DNA]</scope>
    <source>
        <strain evidence="5 6">CLA-AA-H244</strain>
    </source>
</reference>
<evidence type="ECO:0000313" key="6">
    <source>
        <dbReference type="Proteomes" id="UP001199355"/>
    </source>
</evidence>
<dbReference type="RefSeq" id="WP_308727775.1">
    <property type="nucleotide sequence ID" value="NZ_JAJEQF010000005.1"/>
</dbReference>
<dbReference type="InterPro" id="IPR000843">
    <property type="entry name" value="HTH_LacI"/>
</dbReference>
<dbReference type="InterPro" id="IPR025997">
    <property type="entry name" value="SBP_2_dom"/>
</dbReference>
<dbReference type="Gene3D" id="3.40.50.2300">
    <property type="match status" value="2"/>
</dbReference>
<dbReference type="SUPFAM" id="SSF53822">
    <property type="entry name" value="Periplasmic binding protein-like I"/>
    <property type="match status" value="1"/>
</dbReference>
<dbReference type="SMART" id="SM00354">
    <property type="entry name" value="HTH_LACI"/>
    <property type="match status" value="1"/>
</dbReference>
<dbReference type="PANTHER" id="PTHR30146">
    <property type="entry name" value="LACI-RELATED TRANSCRIPTIONAL REPRESSOR"/>
    <property type="match status" value="1"/>
</dbReference>
<evidence type="ECO:0000256" key="3">
    <source>
        <dbReference type="ARBA" id="ARBA00023163"/>
    </source>
</evidence>
<evidence type="ECO:0000259" key="4">
    <source>
        <dbReference type="PROSITE" id="PS50932"/>
    </source>
</evidence>
<dbReference type="PROSITE" id="PS00356">
    <property type="entry name" value="HTH_LACI_1"/>
    <property type="match status" value="1"/>
</dbReference>
<organism evidence="5 6">
    <name type="scientific">Gallintestinimicrobium propionicum</name>
    <dbReference type="NCBI Taxonomy" id="2981770"/>
    <lineage>
        <taxon>Bacteria</taxon>
        <taxon>Bacillati</taxon>
        <taxon>Bacillota</taxon>
        <taxon>Clostridia</taxon>
        <taxon>Lachnospirales</taxon>
        <taxon>Lachnospiraceae</taxon>
        <taxon>Gallintestinimicrobium</taxon>
    </lineage>
</organism>
<dbReference type="SUPFAM" id="SSF47413">
    <property type="entry name" value="lambda repressor-like DNA-binding domains"/>
    <property type="match status" value="1"/>
</dbReference>
<dbReference type="InterPro" id="IPR010982">
    <property type="entry name" value="Lambda_DNA-bd_dom_sf"/>
</dbReference>
<dbReference type="GO" id="GO:0000976">
    <property type="term" value="F:transcription cis-regulatory region binding"/>
    <property type="evidence" value="ECO:0007669"/>
    <property type="project" value="TreeGrafter"/>
</dbReference>
<keyword evidence="3" id="KW-0804">Transcription</keyword>
<dbReference type="AlphaFoldDB" id="A0AAE3DK00"/>
<evidence type="ECO:0000256" key="2">
    <source>
        <dbReference type="ARBA" id="ARBA00023125"/>
    </source>
</evidence>
<dbReference type="Gene3D" id="1.10.260.40">
    <property type="entry name" value="lambda repressor-like DNA-binding domains"/>
    <property type="match status" value="1"/>
</dbReference>
<dbReference type="PROSITE" id="PS50932">
    <property type="entry name" value="HTH_LACI_2"/>
    <property type="match status" value="1"/>
</dbReference>
<keyword evidence="6" id="KW-1185">Reference proteome</keyword>
<proteinExistence type="predicted"/>
<dbReference type="Proteomes" id="UP001199355">
    <property type="component" value="Unassembled WGS sequence"/>
</dbReference>
<dbReference type="Pfam" id="PF00356">
    <property type="entry name" value="LacI"/>
    <property type="match status" value="1"/>
</dbReference>
<feature type="domain" description="HTH lacI-type" evidence="4">
    <location>
        <begin position="2"/>
        <end position="56"/>
    </location>
</feature>
<keyword evidence="2 5" id="KW-0238">DNA-binding</keyword>
<dbReference type="CDD" id="cd01392">
    <property type="entry name" value="HTH_LacI"/>
    <property type="match status" value="1"/>
</dbReference>
<comment type="caution">
    <text evidence="5">The sequence shown here is derived from an EMBL/GenBank/DDBJ whole genome shotgun (WGS) entry which is preliminary data.</text>
</comment>
<dbReference type="PANTHER" id="PTHR30146:SF109">
    <property type="entry name" value="HTH-TYPE TRANSCRIPTIONAL REGULATOR GALS"/>
    <property type="match status" value="1"/>
</dbReference>
<keyword evidence="1" id="KW-0805">Transcription regulation</keyword>
<accession>A0AAE3DK00</accession>
<dbReference type="Pfam" id="PF13407">
    <property type="entry name" value="Peripla_BP_4"/>
    <property type="match status" value="1"/>
</dbReference>
<protein>
    <submittedName>
        <fullName evidence="5">LacI family DNA-binding transcriptional regulator</fullName>
    </submittedName>
</protein>
<evidence type="ECO:0000313" key="5">
    <source>
        <dbReference type="EMBL" id="MCC2166755.1"/>
    </source>
</evidence>